<dbReference type="OrthoDB" id="1522859at2"/>
<keyword evidence="3" id="KW-1185">Reference proteome</keyword>
<accession>A0A5C6ZFH0</accession>
<keyword evidence="1" id="KW-1133">Transmembrane helix</keyword>
<organism evidence="2 3">
    <name type="scientific">Subsaximicrobium wynnwilliamsii</name>
    <dbReference type="NCBI Taxonomy" id="291179"/>
    <lineage>
        <taxon>Bacteria</taxon>
        <taxon>Pseudomonadati</taxon>
        <taxon>Bacteroidota</taxon>
        <taxon>Flavobacteriia</taxon>
        <taxon>Flavobacteriales</taxon>
        <taxon>Flavobacteriaceae</taxon>
        <taxon>Subsaximicrobium</taxon>
    </lineage>
</organism>
<gene>
    <name evidence="2" type="ORF">ESY86_16655</name>
</gene>
<reference evidence="2 3" key="1">
    <citation type="submission" date="2019-08" db="EMBL/GenBank/DDBJ databases">
        <title>Genomes of Subsaximicrobium wynnwilliamsii strains.</title>
        <authorList>
            <person name="Bowman J.P."/>
        </authorList>
    </citation>
    <scope>NUCLEOTIDE SEQUENCE [LARGE SCALE GENOMIC DNA]</scope>
    <source>
        <strain evidence="2 3">2-80-2</strain>
    </source>
</reference>
<protein>
    <submittedName>
        <fullName evidence="2">Uncharacterized protein</fullName>
    </submittedName>
</protein>
<feature type="transmembrane region" description="Helical" evidence="1">
    <location>
        <begin position="6"/>
        <end position="22"/>
    </location>
</feature>
<evidence type="ECO:0000313" key="2">
    <source>
        <dbReference type="EMBL" id="TXD87524.1"/>
    </source>
</evidence>
<dbReference type="AlphaFoldDB" id="A0A5C6ZFH0"/>
<dbReference type="EMBL" id="VORO01000023">
    <property type="protein sequence ID" value="TXD87524.1"/>
    <property type="molecule type" value="Genomic_DNA"/>
</dbReference>
<feature type="transmembrane region" description="Helical" evidence="1">
    <location>
        <begin position="34"/>
        <end position="54"/>
    </location>
</feature>
<comment type="caution">
    <text evidence="2">The sequence shown here is derived from an EMBL/GenBank/DDBJ whole genome shotgun (WGS) entry which is preliminary data.</text>
</comment>
<evidence type="ECO:0000256" key="1">
    <source>
        <dbReference type="SAM" id="Phobius"/>
    </source>
</evidence>
<dbReference type="RefSeq" id="WP_147087779.1">
    <property type="nucleotide sequence ID" value="NZ_VORM01000025.1"/>
</dbReference>
<dbReference type="Proteomes" id="UP000321578">
    <property type="component" value="Unassembled WGS sequence"/>
</dbReference>
<proteinExistence type="predicted"/>
<evidence type="ECO:0000313" key="3">
    <source>
        <dbReference type="Proteomes" id="UP000321578"/>
    </source>
</evidence>
<keyword evidence="1" id="KW-0472">Membrane</keyword>
<name>A0A5C6ZFH0_9FLAO</name>
<sequence>MDYLLKASAVLIIFYVCYYLFLRRETFFQTNRWFLLAGLVVSICIPFLVIPMYIEYVPLDLTGFANTTSTRGTTPITQEPFDYA</sequence>
<keyword evidence="1" id="KW-0812">Transmembrane</keyword>